<sequence>MIPEEIIDAELEVIEDIETTKTYRLTDINIQGFTDELKALQQAIYKVLNTEKYEYPIYSFAYGIELESLIGKDPIYVQIELQRRIQECLLQDERITGVDNFQCTVTGDSLLCRFDVTSIYGNTTIMKEVSV</sequence>
<evidence type="ECO:0000313" key="2">
    <source>
        <dbReference type="Proteomes" id="UP000198806"/>
    </source>
</evidence>
<dbReference type="OrthoDB" id="89089at2"/>
<dbReference type="EMBL" id="FOWD01000010">
    <property type="protein sequence ID" value="SFO13207.1"/>
    <property type="molecule type" value="Genomic_DNA"/>
</dbReference>
<dbReference type="InterPro" id="IPR020288">
    <property type="entry name" value="Sheath_initiator"/>
</dbReference>
<dbReference type="Proteomes" id="UP000198806">
    <property type="component" value="Unassembled WGS sequence"/>
</dbReference>
<reference evidence="1 2" key="1">
    <citation type="submission" date="2016-10" db="EMBL/GenBank/DDBJ databases">
        <authorList>
            <person name="de Groot N.N."/>
        </authorList>
    </citation>
    <scope>NUCLEOTIDE SEQUENCE [LARGE SCALE GENOMIC DNA]</scope>
    <source>
        <strain evidence="1 2">DSM 1283</strain>
    </source>
</reference>
<organism evidence="1 2">
    <name type="scientific">Anaerocolumna aminovalerica</name>
    <dbReference type="NCBI Taxonomy" id="1527"/>
    <lineage>
        <taxon>Bacteria</taxon>
        <taxon>Bacillati</taxon>
        <taxon>Bacillota</taxon>
        <taxon>Clostridia</taxon>
        <taxon>Lachnospirales</taxon>
        <taxon>Lachnospiraceae</taxon>
        <taxon>Anaerocolumna</taxon>
    </lineage>
</organism>
<dbReference type="STRING" id="1527.SAMN04489757_11053"/>
<dbReference type="AlphaFoldDB" id="A0A1I5ENZ5"/>
<accession>A0A1I5ENZ5</accession>
<dbReference type="RefSeq" id="WP_091685770.1">
    <property type="nucleotide sequence ID" value="NZ_BAABFM010000061.1"/>
</dbReference>
<dbReference type="Pfam" id="PF10934">
    <property type="entry name" value="Sheath_initiator"/>
    <property type="match status" value="1"/>
</dbReference>
<evidence type="ECO:0000313" key="1">
    <source>
        <dbReference type="EMBL" id="SFO13207.1"/>
    </source>
</evidence>
<evidence type="ECO:0008006" key="3">
    <source>
        <dbReference type="Google" id="ProtNLM"/>
    </source>
</evidence>
<gene>
    <name evidence="1" type="ORF">SAMN04489757_11053</name>
</gene>
<protein>
    <recommendedName>
        <fullName evidence="3">DUF2634 domain-containing protein</fullName>
    </recommendedName>
</protein>
<proteinExistence type="predicted"/>
<name>A0A1I5ENZ5_9FIRM</name>
<keyword evidence="2" id="KW-1185">Reference proteome</keyword>
<dbReference type="SUPFAM" id="SSF160719">
    <property type="entry name" value="gpW/gp25-like"/>
    <property type="match status" value="1"/>
</dbReference>